<reference evidence="1" key="1">
    <citation type="submission" date="2019-11" db="EMBL/GenBank/DDBJ databases">
        <title>Nori genome reveals adaptations in red seaweeds to the harsh intertidal environment.</title>
        <authorList>
            <person name="Wang D."/>
            <person name="Mao Y."/>
        </authorList>
    </citation>
    <scope>NUCLEOTIDE SEQUENCE</scope>
    <source>
        <tissue evidence="1">Gametophyte</tissue>
    </source>
</reference>
<keyword evidence="2" id="KW-1185">Reference proteome</keyword>
<evidence type="ECO:0000313" key="1">
    <source>
        <dbReference type="EMBL" id="KAK1859081.1"/>
    </source>
</evidence>
<sequence length="545" mass="54946">MAVGVATAENTTPSPARKMDCVNPATGEAYAFVPLTPVADVAGIRAAAAKAQVAWAARPVKERVAVVSAFLDSFVDRGEAVAAAVSAAAGKPAYAAMDEVILLAAAGRAFAAGAPEWLADDTSRSCALMGSRPSVVRRVPLGVVAMITPYNFPLLLALSNTLAALLAGNAVMLKVSEAVPGIGKLIEELFAELADGDLAPLVSVLYGGGDVGSAMVDAAIGKPDHVLFIGSGAVGRKVAMAAAAGGVGCTLELGGKDAAVVCADADVPAAVEAIAYGALYNSGQCCIGVERAYVVDDVYDDFVNAMVKHVKEKVSYGYTPAPGAGTGNGNTDGDKDVTYGCAIVPAQLKTVQAHVDAAVAAGAKVLTGGQSDGKCYPPTVLTMPDGPGAEAGAGNSTTTGATTGPATATPLLETETFGPVLPIMRVPTAEAGVAAANATEFGLGGYVFTRDTQPGGMGDRLAREMVTGGVVVNDTLLQFLHSGLPFGGRRSSGTGRTGGKEGLLGFTACQTIITCDAAGAPDWQHRFSYEAKLDALKSLYGRTEG</sequence>
<accession>A0ACC3BMA6</accession>
<name>A0ACC3BMA6_PYRYE</name>
<dbReference type="EMBL" id="CM020618">
    <property type="protein sequence ID" value="KAK1859081.1"/>
    <property type="molecule type" value="Genomic_DNA"/>
</dbReference>
<protein>
    <submittedName>
        <fullName evidence="1">Uncharacterized protein</fullName>
    </submittedName>
</protein>
<proteinExistence type="predicted"/>
<gene>
    <name evidence="1" type="ORF">I4F81_001679</name>
</gene>
<evidence type="ECO:0000313" key="2">
    <source>
        <dbReference type="Proteomes" id="UP000798662"/>
    </source>
</evidence>
<dbReference type="Proteomes" id="UP000798662">
    <property type="component" value="Chromosome 1"/>
</dbReference>
<organism evidence="1 2">
    <name type="scientific">Pyropia yezoensis</name>
    <name type="common">Susabi-nori</name>
    <name type="synonym">Porphyra yezoensis</name>
    <dbReference type="NCBI Taxonomy" id="2788"/>
    <lineage>
        <taxon>Eukaryota</taxon>
        <taxon>Rhodophyta</taxon>
        <taxon>Bangiophyceae</taxon>
        <taxon>Bangiales</taxon>
        <taxon>Bangiaceae</taxon>
        <taxon>Pyropia</taxon>
    </lineage>
</organism>
<comment type="caution">
    <text evidence="1">The sequence shown here is derived from an EMBL/GenBank/DDBJ whole genome shotgun (WGS) entry which is preliminary data.</text>
</comment>